<dbReference type="InterPro" id="IPR048740">
    <property type="entry name" value="PurT_C"/>
</dbReference>
<dbReference type="EMBL" id="MSRR01000024">
    <property type="protein sequence ID" value="OMG33739.1"/>
    <property type="molecule type" value="Genomic_DNA"/>
</dbReference>
<dbReference type="AlphaFoldDB" id="A0A854D6Q8"/>
<feature type="binding site" evidence="7">
    <location>
        <position position="320"/>
    </location>
    <ligand>
        <name>N(1)-(5-phospho-beta-D-ribosyl)glycinamide</name>
        <dbReference type="ChEBI" id="CHEBI:143788"/>
    </ligand>
</feature>
<keyword evidence="4 7" id="KW-0658">Purine biosynthesis</keyword>
<keyword evidence="6 7" id="KW-0460">Magnesium</keyword>
<dbReference type="GeneID" id="64256778"/>
<feature type="binding site" evidence="7">
    <location>
        <begin position="223"/>
        <end position="226"/>
    </location>
    <ligand>
        <name>ATP</name>
        <dbReference type="ChEBI" id="CHEBI:30616"/>
    </ligand>
</feature>
<dbReference type="GO" id="GO:0006189">
    <property type="term" value="P:'de novo' IMP biosynthetic process"/>
    <property type="evidence" value="ECO:0007669"/>
    <property type="project" value="UniProtKB-UniRule"/>
</dbReference>
<keyword evidence="10" id="KW-0808">Transferase</keyword>
<dbReference type="GO" id="GO:0005829">
    <property type="term" value="C:cytosol"/>
    <property type="evidence" value="ECO:0007669"/>
    <property type="project" value="TreeGrafter"/>
</dbReference>
<comment type="caution">
    <text evidence="7">Lacks conserved residue(s) required for the propagation of feature annotation.</text>
</comment>
<feature type="binding site" evidence="7">
    <location>
        <position position="231"/>
    </location>
    <ligand>
        <name>ATP</name>
        <dbReference type="ChEBI" id="CHEBI:30616"/>
    </ligand>
</feature>
<dbReference type="Pfam" id="PF22660">
    <property type="entry name" value="RS_preATP-grasp-like"/>
    <property type="match status" value="1"/>
</dbReference>
<dbReference type="SUPFAM" id="SSF56059">
    <property type="entry name" value="Glutathione synthetase ATP-binding domain-like"/>
    <property type="match status" value="1"/>
</dbReference>
<accession>A0A854D6Q8</accession>
<dbReference type="Gene3D" id="3.30.470.20">
    <property type="entry name" value="ATP-grasp fold, B domain"/>
    <property type="match status" value="1"/>
</dbReference>
<organism evidence="10 11">
    <name type="scientific">Actinomyces naeslundii</name>
    <dbReference type="NCBI Taxonomy" id="1655"/>
    <lineage>
        <taxon>Bacteria</taxon>
        <taxon>Bacillati</taxon>
        <taxon>Actinomycetota</taxon>
        <taxon>Actinomycetes</taxon>
        <taxon>Actinomycetales</taxon>
        <taxon>Actinomycetaceae</taxon>
        <taxon>Actinomyces</taxon>
    </lineage>
</organism>
<evidence type="ECO:0000313" key="10">
    <source>
        <dbReference type="EMBL" id="OMG33739.1"/>
    </source>
</evidence>
<feature type="domain" description="ATP-grasp" evidence="9">
    <location>
        <begin position="147"/>
        <end position="342"/>
    </location>
</feature>
<evidence type="ECO:0000259" key="9">
    <source>
        <dbReference type="PROSITE" id="PS50975"/>
    </source>
</evidence>
<evidence type="ECO:0000256" key="2">
    <source>
        <dbReference type="ARBA" id="ARBA00022723"/>
    </source>
</evidence>
<comment type="subunit">
    <text evidence="7">Homodimer.</text>
</comment>
<feature type="region of interest" description="Disordered" evidence="8">
    <location>
        <begin position="1"/>
        <end position="34"/>
    </location>
</feature>
<proteinExistence type="inferred from homology"/>
<dbReference type="PROSITE" id="PS50975">
    <property type="entry name" value="ATP_GRASP"/>
    <property type="match status" value="1"/>
</dbReference>
<dbReference type="HAMAP" id="MF_01643">
    <property type="entry name" value="PurT"/>
    <property type="match status" value="1"/>
</dbReference>
<evidence type="ECO:0000256" key="3">
    <source>
        <dbReference type="ARBA" id="ARBA00022741"/>
    </source>
</evidence>
<sequence length="429" mass="44802">MSPSPSSDQSAHPSPSASQGSAAPQPGAPVLGTPWTRSATKVALLGAGEIGKEVTIALSRLGVEVTAIDRYDGAPAQQVAHNALTVDMSDPTALTAAIRSSGATIVVPEIEALATDALVALEQSGEVRVVPTALATQLTMNREGIRRLAAEELGLPTSPYAFASSPEELAAGAQQVGFPCLVKPVMSSSGHGQSVVRGPEDLDAAWHYAATDGRVDRGRVIVEGFVRFDTEITLLTVRWRDPGTGETVTSFCEPIGHRQVDGDYVESWQPQNLSPVALERAHQVARAVTTALGGWGLFGVELFICGEEVLFSEVSPRPHDTGLVTLASQRLSEFELHARALLGLPVDTSLRSPGASATIKATGESAPGEGVSFAGLDEALVQDGVDLRLFGKPEAHPGRRLGVVVACADDVQVAVDRARAAARAIRPSV</sequence>
<dbReference type="RefSeq" id="WP_076142740.1">
    <property type="nucleotide sequence ID" value="NZ_CP066049.1"/>
</dbReference>
<feature type="binding site" evidence="7">
    <location>
        <position position="392"/>
    </location>
    <ligand>
        <name>N(1)-(5-phospho-beta-D-ribosyl)glycinamide</name>
        <dbReference type="ChEBI" id="CHEBI:143788"/>
    </ligand>
</feature>
<dbReference type="InterPro" id="IPR005862">
    <property type="entry name" value="PurT"/>
</dbReference>
<feature type="binding site" evidence="7">
    <location>
        <position position="313"/>
    </location>
    <ligand>
        <name>Mg(2+)</name>
        <dbReference type="ChEBI" id="CHEBI:18420"/>
    </ligand>
</feature>
<feature type="binding site" evidence="7">
    <location>
        <position position="183"/>
    </location>
    <ligand>
        <name>ATP</name>
        <dbReference type="ChEBI" id="CHEBI:30616"/>
    </ligand>
</feature>
<dbReference type="Proteomes" id="UP000187035">
    <property type="component" value="Unassembled WGS sequence"/>
</dbReference>
<dbReference type="EC" id="6.3.1.21" evidence="7"/>
<gene>
    <name evidence="7" type="primary">purT</name>
    <name evidence="10" type="ORF">BKH33_10830</name>
</gene>
<dbReference type="Pfam" id="PF02222">
    <property type="entry name" value="ATP-grasp"/>
    <property type="match status" value="1"/>
</dbReference>
<evidence type="ECO:0000256" key="8">
    <source>
        <dbReference type="SAM" id="MobiDB-lite"/>
    </source>
</evidence>
<reference evidence="10 11" key="1">
    <citation type="submission" date="2016-12" db="EMBL/GenBank/DDBJ databases">
        <title>Genomic comparison of strains in the 'Actinomyces naeslundii' group.</title>
        <authorList>
            <person name="Mughal S.R."/>
            <person name="Do T."/>
            <person name="Gilbert S.C."/>
            <person name="Witherden E.A."/>
            <person name="Didelot X."/>
            <person name="Beighton D."/>
        </authorList>
    </citation>
    <scope>NUCLEOTIDE SEQUENCE [LARGE SCALE GENOMIC DNA]</scope>
    <source>
        <strain evidence="10 11">NCTC 10301</strain>
    </source>
</reference>
<evidence type="ECO:0000256" key="4">
    <source>
        <dbReference type="ARBA" id="ARBA00022755"/>
    </source>
</evidence>
<dbReference type="InterPro" id="IPR011054">
    <property type="entry name" value="Rudment_hybrid_motif"/>
</dbReference>
<dbReference type="Pfam" id="PF21244">
    <property type="entry name" value="PurT_C"/>
    <property type="match status" value="1"/>
</dbReference>
<dbReference type="GO" id="GO:0004644">
    <property type="term" value="F:phosphoribosylglycinamide formyltransferase activity"/>
    <property type="evidence" value="ECO:0007669"/>
    <property type="project" value="UniProtKB-UniRule"/>
</dbReference>
<dbReference type="Gene3D" id="3.40.50.20">
    <property type="match status" value="1"/>
</dbReference>
<feature type="binding site" evidence="7">
    <location>
        <begin position="188"/>
        <end position="193"/>
    </location>
    <ligand>
        <name>ATP</name>
        <dbReference type="ChEBI" id="CHEBI:30616"/>
    </ligand>
</feature>
<feature type="binding site" evidence="7">
    <location>
        <position position="142"/>
    </location>
    <ligand>
        <name>ATP</name>
        <dbReference type="ChEBI" id="CHEBI:30616"/>
    </ligand>
</feature>
<evidence type="ECO:0000256" key="5">
    <source>
        <dbReference type="ARBA" id="ARBA00022840"/>
    </source>
</evidence>
<comment type="similarity">
    <text evidence="7">Belongs to the PurK/PurT family.</text>
</comment>
<keyword evidence="1 7" id="KW-0436">Ligase</keyword>
<feature type="binding site" evidence="7">
    <location>
        <position position="301"/>
    </location>
    <ligand>
        <name>Mg(2+)</name>
        <dbReference type="ChEBI" id="CHEBI:18420"/>
    </ligand>
</feature>
<dbReference type="InterPro" id="IPR011761">
    <property type="entry name" value="ATP-grasp"/>
</dbReference>
<keyword evidence="5 7" id="KW-0067">ATP-binding</keyword>
<evidence type="ECO:0000256" key="7">
    <source>
        <dbReference type="HAMAP-Rule" id="MF_01643"/>
    </source>
</evidence>
<comment type="caution">
    <text evidence="10">The sequence shown here is derived from an EMBL/GenBank/DDBJ whole genome shotgun (WGS) entry which is preliminary data.</text>
</comment>
<comment type="catalytic activity">
    <reaction evidence="7">
        <text>N(1)-(5-phospho-beta-D-ribosyl)glycinamide + formate + ATP = N(2)-formyl-N(1)-(5-phospho-beta-D-ribosyl)glycinamide + ADP + phosphate + H(+)</text>
        <dbReference type="Rhea" id="RHEA:24829"/>
        <dbReference type="ChEBI" id="CHEBI:15378"/>
        <dbReference type="ChEBI" id="CHEBI:15740"/>
        <dbReference type="ChEBI" id="CHEBI:30616"/>
        <dbReference type="ChEBI" id="CHEBI:43474"/>
        <dbReference type="ChEBI" id="CHEBI:143788"/>
        <dbReference type="ChEBI" id="CHEBI:147286"/>
        <dbReference type="ChEBI" id="CHEBI:456216"/>
        <dbReference type="EC" id="6.3.1.21"/>
    </reaction>
</comment>
<dbReference type="InterPro" id="IPR054350">
    <property type="entry name" value="PurT/PurK_preATP-grasp"/>
</dbReference>
<protein>
    <recommendedName>
        <fullName evidence="7">Formate-dependent phosphoribosylglycinamide formyltransferase</fullName>
        <ecNumber evidence="7">6.3.1.21</ecNumber>
    </recommendedName>
    <alternativeName>
        <fullName evidence="7">5'-phosphoribosylglycinamide transformylase 2</fullName>
    </alternativeName>
    <alternativeName>
        <fullName evidence="7">Formate-dependent GAR transformylase</fullName>
    </alternativeName>
    <alternativeName>
        <fullName evidence="7">GAR transformylase 2</fullName>
        <shortName evidence="7">GART 2</shortName>
    </alternativeName>
    <alternativeName>
        <fullName evidence="7">Non-folate glycinamide ribonucleotide transformylase</fullName>
    </alternativeName>
    <alternativeName>
        <fullName evidence="7">Phosphoribosylglycinamide formyltransferase 2</fullName>
    </alternativeName>
</protein>
<dbReference type="PANTHER" id="PTHR43055">
    <property type="entry name" value="FORMATE-DEPENDENT PHOSPHORIBOSYLGLYCINAMIDE FORMYLTRANSFERASE"/>
    <property type="match status" value="1"/>
</dbReference>
<dbReference type="PANTHER" id="PTHR43055:SF1">
    <property type="entry name" value="FORMATE-DEPENDENT PHOSPHORIBOSYLGLYCINAMIDE FORMYLTRANSFERASE"/>
    <property type="match status" value="1"/>
</dbReference>
<comment type="function">
    <text evidence="7">Involved in the de novo purine biosynthesis. Catalyzes the transfer of formate to 5-phospho-ribosyl-glycinamide (GAR), producing 5-phospho-ribosyl-N-formylglycinamide (FGAR). Formate is provided by PurU via hydrolysis of 10-formyl-tetrahydrofolate.</text>
</comment>
<dbReference type="SUPFAM" id="SSF52440">
    <property type="entry name" value="PreATP-grasp domain"/>
    <property type="match status" value="1"/>
</dbReference>
<dbReference type="Gene3D" id="3.30.1490.20">
    <property type="entry name" value="ATP-grasp fold, A domain"/>
    <property type="match status" value="1"/>
</dbReference>
<dbReference type="NCBIfam" id="TIGR01142">
    <property type="entry name" value="purT"/>
    <property type="match status" value="1"/>
</dbReference>
<dbReference type="InterPro" id="IPR016185">
    <property type="entry name" value="PreATP-grasp_dom_sf"/>
</dbReference>
<dbReference type="UniPathway" id="UPA00074">
    <property type="reaction ID" value="UER00127"/>
</dbReference>
<feature type="compositionally biased region" description="Low complexity" evidence="8">
    <location>
        <begin position="1"/>
        <end position="29"/>
    </location>
</feature>
<name>A0A854D6Q8_ACTNA</name>
<dbReference type="NCBIfam" id="NF006766">
    <property type="entry name" value="PRK09288.1"/>
    <property type="match status" value="1"/>
</dbReference>
<dbReference type="GO" id="GO:0043815">
    <property type="term" value="F:phosphoribosylglycinamide formyltransferase 2 activity"/>
    <property type="evidence" value="ECO:0007669"/>
    <property type="project" value="UniProtKB-UniRule"/>
</dbReference>
<feature type="binding site" evidence="7">
    <location>
        <position position="109"/>
    </location>
    <ligand>
        <name>N(1)-(5-phospho-beta-D-ribosyl)glycinamide</name>
        <dbReference type="ChEBI" id="CHEBI:143788"/>
    </ligand>
</feature>
<dbReference type="SUPFAM" id="SSF51246">
    <property type="entry name" value="Rudiment single hybrid motif"/>
    <property type="match status" value="1"/>
</dbReference>
<keyword evidence="3 7" id="KW-0547">Nucleotide-binding</keyword>
<evidence type="ECO:0000256" key="1">
    <source>
        <dbReference type="ARBA" id="ARBA00022598"/>
    </source>
</evidence>
<evidence type="ECO:0000313" key="11">
    <source>
        <dbReference type="Proteomes" id="UP000187035"/>
    </source>
</evidence>
<feature type="binding site" evidence="7">
    <location>
        <begin position="399"/>
        <end position="400"/>
    </location>
    <ligand>
        <name>N(1)-(5-phospho-beta-D-ribosyl)glycinamide</name>
        <dbReference type="ChEBI" id="CHEBI:143788"/>
    </ligand>
</feature>
<dbReference type="GO" id="GO:0000287">
    <property type="term" value="F:magnesium ion binding"/>
    <property type="evidence" value="ECO:0007669"/>
    <property type="project" value="UniProtKB-UniRule"/>
</dbReference>
<keyword evidence="2 7" id="KW-0479">Metal-binding</keyword>
<comment type="pathway">
    <text evidence="7">Purine metabolism; IMP biosynthesis via de novo pathway; N(2)-formyl-N(1)-(5-phospho-D-ribosyl)glycinamide from N(1)-(5-phospho-D-ribosyl)glycinamide (formate route): step 1/1.</text>
</comment>
<dbReference type="InterPro" id="IPR013815">
    <property type="entry name" value="ATP_grasp_subdomain_1"/>
</dbReference>
<evidence type="ECO:0000256" key="6">
    <source>
        <dbReference type="ARBA" id="ARBA00022842"/>
    </source>
</evidence>
<dbReference type="GO" id="GO:0005524">
    <property type="term" value="F:ATP binding"/>
    <property type="evidence" value="ECO:0007669"/>
    <property type="project" value="UniProtKB-UniRule"/>
</dbReference>
<dbReference type="InterPro" id="IPR003135">
    <property type="entry name" value="ATP-grasp_carboxylate-amine"/>
</dbReference>